<dbReference type="AlphaFoldDB" id="A0A927BB05"/>
<sequence>MRTRSVAARVLLGLSLTAFYGCQKESPTPDNDNTANPGVGVADANTSTVTINFPASVTVGQAVTFTGTAGADVAKVIVAVDGYVIKDMPVTNGAYTFAYTFNGVGANRALNVNAFSGAGAIIANASRTISVTSGTTPPPAQAVPYFYQYNNRYNPTGSCQNTSTAMMLKYYGMSGVTPDALSNQYGTNLGQSVSGLQQLFNEKAAAAGLKVRDRGTTTGTVTKLRQLLAAGTPVIVHGYFTNYGHVMVVTRFDGTYYYCNDPAGRWSQQYKYGGYSQNNATEGIGVRYGKAAFEGAVAPDGYVWLHEFYKM</sequence>
<name>A0A927BB05_9BACT</name>
<evidence type="ECO:0000313" key="4">
    <source>
        <dbReference type="Proteomes" id="UP000612233"/>
    </source>
</evidence>
<dbReference type="EMBL" id="JACXAD010000003">
    <property type="protein sequence ID" value="MBD2766995.1"/>
    <property type="molecule type" value="Genomic_DNA"/>
</dbReference>
<protein>
    <submittedName>
        <fullName evidence="3">C39 family peptidase</fullName>
    </submittedName>
</protein>
<keyword evidence="4" id="KW-1185">Reference proteome</keyword>
<accession>A0A927BB05</accession>
<dbReference type="Gene3D" id="3.90.70.10">
    <property type="entry name" value="Cysteine proteinases"/>
    <property type="match status" value="1"/>
</dbReference>
<dbReference type="PROSITE" id="PS51257">
    <property type="entry name" value="PROKAR_LIPOPROTEIN"/>
    <property type="match status" value="1"/>
</dbReference>
<dbReference type="InterPro" id="IPR039564">
    <property type="entry name" value="Peptidase_C39-like"/>
</dbReference>
<keyword evidence="1" id="KW-0732">Signal</keyword>
<evidence type="ECO:0000259" key="2">
    <source>
        <dbReference type="Pfam" id="PF13529"/>
    </source>
</evidence>
<evidence type="ECO:0000313" key="3">
    <source>
        <dbReference type="EMBL" id="MBD2766995.1"/>
    </source>
</evidence>
<proteinExistence type="predicted"/>
<reference evidence="3" key="1">
    <citation type="submission" date="2020-09" db="EMBL/GenBank/DDBJ databases">
        <authorList>
            <person name="Kim M.K."/>
        </authorList>
    </citation>
    <scope>NUCLEOTIDE SEQUENCE</scope>
    <source>
        <strain evidence="3">BT664</strain>
    </source>
</reference>
<comment type="caution">
    <text evidence="3">The sequence shown here is derived from an EMBL/GenBank/DDBJ whole genome shotgun (WGS) entry which is preliminary data.</text>
</comment>
<dbReference type="Proteomes" id="UP000612233">
    <property type="component" value="Unassembled WGS sequence"/>
</dbReference>
<feature type="domain" description="Peptidase C39-like" evidence="2">
    <location>
        <begin position="142"/>
        <end position="263"/>
    </location>
</feature>
<organism evidence="3 4">
    <name type="scientific">Hymenobacter montanus</name>
    <dbReference type="NCBI Taxonomy" id="2771359"/>
    <lineage>
        <taxon>Bacteria</taxon>
        <taxon>Pseudomonadati</taxon>
        <taxon>Bacteroidota</taxon>
        <taxon>Cytophagia</taxon>
        <taxon>Cytophagales</taxon>
        <taxon>Hymenobacteraceae</taxon>
        <taxon>Hymenobacter</taxon>
    </lineage>
</organism>
<dbReference type="Pfam" id="PF13529">
    <property type="entry name" value="Peptidase_C39_2"/>
    <property type="match status" value="1"/>
</dbReference>
<dbReference type="RefSeq" id="WP_191003826.1">
    <property type="nucleotide sequence ID" value="NZ_JACXAD010000003.1"/>
</dbReference>
<evidence type="ECO:0000256" key="1">
    <source>
        <dbReference type="SAM" id="SignalP"/>
    </source>
</evidence>
<feature type="signal peptide" evidence="1">
    <location>
        <begin position="1"/>
        <end position="20"/>
    </location>
</feature>
<gene>
    <name evidence="3" type="ORF">IC235_03695</name>
</gene>
<feature type="chain" id="PRO_5037618320" evidence="1">
    <location>
        <begin position="21"/>
        <end position="311"/>
    </location>
</feature>